<dbReference type="InterPro" id="IPR007729">
    <property type="entry name" value="DGOK"/>
</dbReference>
<gene>
    <name evidence="1" type="ORF">GCM10022404_22050</name>
</gene>
<dbReference type="InterPro" id="IPR042257">
    <property type="entry name" value="DGOK_C"/>
</dbReference>
<sequence length="303" mass="32369">MTNPCPENDWIAVDWGTSNLRVWVMRGTAIVERLDADQGMGSIAPKDFEPVLLSLISPFLGPHKTPVVICGMAGSRQGWAEAPYTSVPCGPPGLRHAVRVATKDPRLSVSILPGIKQDAPADVMRGEETQILGYLAKNPDFSGVICLPGTHSKWAQISDGKIEHFRTFMTGELFALLSKSSILRFSVGSDVDVDAFETAVSDMIRRPEDFNADLFGLRAGTLIGDLSGDEAMGRLSGLMVGCELAGARAYWQNQNVALIGASQIVKLYARALATQGVTADIASGEDSVLAGLSAAQHSLEDQI</sequence>
<organism evidence="1 2">
    <name type="scientific">Celeribacter arenosi</name>
    <dbReference type="NCBI Taxonomy" id="792649"/>
    <lineage>
        <taxon>Bacteria</taxon>
        <taxon>Pseudomonadati</taxon>
        <taxon>Pseudomonadota</taxon>
        <taxon>Alphaproteobacteria</taxon>
        <taxon>Rhodobacterales</taxon>
        <taxon>Roseobacteraceae</taxon>
        <taxon>Celeribacter</taxon>
    </lineage>
</organism>
<reference evidence="2" key="1">
    <citation type="journal article" date="2019" name="Int. J. Syst. Evol. Microbiol.">
        <title>The Global Catalogue of Microorganisms (GCM) 10K type strain sequencing project: providing services to taxonomists for standard genome sequencing and annotation.</title>
        <authorList>
            <consortium name="The Broad Institute Genomics Platform"/>
            <consortium name="The Broad Institute Genome Sequencing Center for Infectious Disease"/>
            <person name="Wu L."/>
            <person name="Ma J."/>
        </authorList>
    </citation>
    <scope>NUCLEOTIDE SEQUENCE [LARGE SCALE GENOMIC DNA]</scope>
    <source>
        <strain evidence="2">JCM 17190</strain>
    </source>
</reference>
<dbReference type="Gene3D" id="3.30.420.300">
    <property type="entry name" value="2-keto-3-deoxy-galactonokinase, substrate binding domain"/>
    <property type="match status" value="1"/>
</dbReference>
<name>A0ABP7KBJ6_9RHOB</name>
<accession>A0ABP7KBJ6</accession>
<proteinExistence type="predicted"/>
<dbReference type="Pfam" id="PF05035">
    <property type="entry name" value="DGOK"/>
    <property type="match status" value="1"/>
</dbReference>
<evidence type="ECO:0000313" key="1">
    <source>
        <dbReference type="EMBL" id="GAA3871743.1"/>
    </source>
</evidence>
<evidence type="ECO:0000313" key="2">
    <source>
        <dbReference type="Proteomes" id="UP001399917"/>
    </source>
</evidence>
<dbReference type="EMBL" id="BAABDF010000007">
    <property type="protein sequence ID" value="GAA3871743.1"/>
    <property type="molecule type" value="Genomic_DNA"/>
</dbReference>
<dbReference type="InterPro" id="IPR042258">
    <property type="entry name" value="DGOK_N"/>
</dbReference>
<comment type="caution">
    <text evidence="1">The sequence shown here is derived from an EMBL/GenBank/DDBJ whole genome shotgun (WGS) entry which is preliminary data.</text>
</comment>
<dbReference type="Proteomes" id="UP001399917">
    <property type="component" value="Unassembled WGS sequence"/>
</dbReference>
<keyword evidence="2" id="KW-1185">Reference proteome</keyword>
<protein>
    <submittedName>
        <fullName evidence="1">2-dehydro-3-deoxygalactonokinase</fullName>
    </submittedName>
</protein>
<dbReference type="RefSeq" id="WP_344847183.1">
    <property type="nucleotide sequence ID" value="NZ_BAABDF010000007.1"/>
</dbReference>
<dbReference type="Gene3D" id="3.30.420.310">
    <property type="entry name" value="2-keto-3-deoxy-galactonokinase, C-terminal domain"/>
    <property type="match status" value="1"/>
</dbReference>